<protein>
    <recommendedName>
        <fullName evidence="2">SWIM-type domain-containing protein</fullName>
    </recommendedName>
</protein>
<dbReference type="AlphaFoldDB" id="A0A7X6RRK4"/>
<dbReference type="EMBL" id="JAAXPG010000020">
    <property type="protein sequence ID" value="NKZ00091.1"/>
    <property type="molecule type" value="Genomic_DNA"/>
</dbReference>
<evidence type="ECO:0000259" key="2">
    <source>
        <dbReference type="PROSITE" id="PS50966"/>
    </source>
</evidence>
<reference evidence="3 4" key="1">
    <citation type="submission" date="2020-04" db="EMBL/GenBank/DDBJ databases">
        <title>MicrobeNet Type strains.</title>
        <authorList>
            <person name="Nicholson A.C."/>
        </authorList>
    </citation>
    <scope>NUCLEOTIDE SEQUENCE [LARGE SCALE GENOMIC DNA]</scope>
    <source>
        <strain evidence="3 4">ATCC 23612</strain>
    </source>
</reference>
<dbReference type="Proteomes" id="UP000553209">
    <property type="component" value="Unassembled WGS sequence"/>
</dbReference>
<gene>
    <name evidence="3" type="ORF">HGB44_20815</name>
</gene>
<keyword evidence="1" id="KW-0863">Zinc-finger</keyword>
<feature type="domain" description="SWIM-type" evidence="2">
    <location>
        <begin position="39"/>
        <end position="75"/>
    </location>
</feature>
<dbReference type="GO" id="GO:0008270">
    <property type="term" value="F:zinc ion binding"/>
    <property type="evidence" value="ECO:0007669"/>
    <property type="project" value="UniProtKB-KW"/>
</dbReference>
<keyword evidence="1" id="KW-0862">Zinc</keyword>
<organism evidence="3 4">
    <name type="scientific">Nocardiopsis alborubida</name>
    <dbReference type="NCBI Taxonomy" id="146802"/>
    <lineage>
        <taxon>Bacteria</taxon>
        <taxon>Bacillati</taxon>
        <taxon>Actinomycetota</taxon>
        <taxon>Actinomycetes</taxon>
        <taxon>Streptosporangiales</taxon>
        <taxon>Nocardiopsidaceae</taxon>
        <taxon>Nocardiopsis</taxon>
    </lineage>
</organism>
<sequence length="171" mass="18755">MYRLRWDRILEDLAQDPDATTDLLADELPGDAEEVFARHGVRLFPDSADDLDVHCTCPDRGHPCKHGAAVLYTWASALDDAPLLLFAWLGRAEDEVIAALDASRSRSGPGGELGVEVAPLVDHVADFWAVGEPVRLAPPRSFDPLAHWEDSTPGVASRLAPMYERIGRMTD</sequence>
<dbReference type="PROSITE" id="PS50966">
    <property type="entry name" value="ZF_SWIM"/>
    <property type="match status" value="1"/>
</dbReference>
<comment type="caution">
    <text evidence="3">The sequence shown here is derived from an EMBL/GenBank/DDBJ whole genome shotgun (WGS) entry which is preliminary data.</text>
</comment>
<keyword evidence="4" id="KW-1185">Reference proteome</keyword>
<evidence type="ECO:0000313" key="3">
    <source>
        <dbReference type="EMBL" id="NKZ00091.1"/>
    </source>
</evidence>
<evidence type="ECO:0000313" key="4">
    <source>
        <dbReference type="Proteomes" id="UP000553209"/>
    </source>
</evidence>
<name>A0A7X6RRK4_9ACTN</name>
<dbReference type="PANTHER" id="PTHR38133">
    <property type="entry name" value="SLR1429 PROTEIN"/>
    <property type="match status" value="1"/>
</dbReference>
<proteinExistence type="predicted"/>
<accession>A0A7X6RRK4</accession>
<dbReference type="Pfam" id="PF04434">
    <property type="entry name" value="SWIM"/>
    <property type="match status" value="1"/>
</dbReference>
<dbReference type="RefSeq" id="WP_061080231.1">
    <property type="nucleotide sequence ID" value="NZ_JAAXPG010000020.1"/>
</dbReference>
<dbReference type="PANTHER" id="PTHR38133:SF1">
    <property type="entry name" value="SLR1429 PROTEIN"/>
    <property type="match status" value="1"/>
</dbReference>
<evidence type="ECO:0000256" key="1">
    <source>
        <dbReference type="PROSITE-ProRule" id="PRU00325"/>
    </source>
</evidence>
<keyword evidence="1" id="KW-0479">Metal-binding</keyword>
<dbReference type="InterPro" id="IPR007527">
    <property type="entry name" value="Znf_SWIM"/>
</dbReference>